<dbReference type="PANTHER" id="PTHR43272">
    <property type="entry name" value="LONG-CHAIN-FATTY-ACID--COA LIGASE"/>
    <property type="match status" value="1"/>
</dbReference>
<reference evidence="7 8" key="1">
    <citation type="submission" date="2018-11" db="EMBL/GenBank/DDBJ databases">
        <authorList>
            <consortium name="Pathogen Informatics"/>
        </authorList>
    </citation>
    <scope>NUCLEOTIDE SEQUENCE [LARGE SCALE GENOMIC DNA]</scope>
</reference>
<protein>
    <recommendedName>
        <fullName evidence="5">long-chain-fatty-acid--CoA ligase</fullName>
        <ecNumber evidence="5">6.2.1.3</ecNumber>
    </recommendedName>
</protein>
<dbReference type="InterPro" id="IPR000873">
    <property type="entry name" value="AMP-dep_synth/lig_dom"/>
</dbReference>
<sequence length="267" mass="29323">MTGDEPAIPSLAKRHIAYTDVARTLLLRTHVSAAVHMGLPPQLLREFSNMKSGCLLPVSTFRFDNEAFIKDAENGIYVSKLVGDGNLIGGFDNVNCVFDFLQNSVARGPDRQFLGRRSSPTGPYEWINYKQAYETVLLCGSGLLHLQSVASVASKCIGLYATNCPEWLMMELGCWAHGLVAVPLYDTLGSDAIEHICNETELTVVMCDSPTRARCLISNRSSLPHLRTIIIISPDGELDNLRAEAEGQIEVLLFQDLLVRNSGLTPL</sequence>
<keyword evidence="4" id="KW-0067">ATP-binding</keyword>
<evidence type="ECO:0000256" key="2">
    <source>
        <dbReference type="ARBA" id="ARBA00022741"/>
    </source>
</evidence>
<evidence type="ECO:0000313" key="8">
    <source>
        <dbReference type="Proteomes" id="UP000281553"/>
    </source>
</evidence>
<evidence type="ECO:0000256" key="5">
    <source>
        <dbReference type="ARBA" id="ARBA00026121"/>
    </source>
</evidence>
<dbReference type="PANTHER" id="PTHR43272:SF33">
    <property type="entry name" value="AMP-BINDING DOMAIN-CONTAINING PROTEIN-RELATED"/>
    <property type="match status" value="1"/>
</dbReference>
<dbReference type="Gene3D" id="3.40.50.12780">
    <property type="entry name" value="N-terminal domain of ligase-like"/>
    <property type="match status" value="1"/>
</dbReference>
<dbReference type="GO" id="GO:0004467">
    <property type="term" value="F:long-chain fatty acid-CoA ligase activity"/>
    <property type="evidence" value="ECO:0007669"/>
    <property type="project" value="UniProtKB-EC"/>
</dbReference>
<accession>A0A3P7MND4</accession>
<keyword evidence="2" id="KW-0547">Nucleotide-binding</keyword>
<proteinExistence type="predicted"/>
<keyword evidence="8" id="KW-1185">Reference proteome</keyword>
<feature type="domain" description="AMP-dependent synthetase/ligase" evidence="6">
    <location>
        <begin position="102"/>
        <end position="245"/>
    </location>
</feature>
<keyword evidence="1" id="KW-0436">Ligase</keyword>
<evidence type="ECO:0000256" key="1">
    <source>
        <dbReference type="ARBA" id="ARBA00022598"/>
    </source>
</evidence>
<dbReference type="OrthoDB" id="1700726at2759"/>
<dbReference type="GO" id="GO:0005783">
    <property type="term" value="C:endoplasmic reticulum"/>
    <property type="evidence" value="ECO:0007669"/>
    <property type="project" value="TreeGrafter"/>
</dbReference>
<keyword evidence="3" id="KW-0276">Fatty acid metabolism</keyword>
<dbReference type="EC" id="6.2.1.3" evidence="5"/>
<evidence type="ECO:0000259" key="6">
    <source>
        <dbReference type="Pfam" id="PF00501"/>
    </source>
</evidence>
<evidence type="ECO:0000313" key="7">
    <source>
        <dbReference type="EMBL" id="VDN19531.1"/>
    </source>
</evidence>
<dbReference type="EMBL" id="UYRU01070272">
    <property type="protein sequence ID" value="VDN19531.1"/>
    <property type="molecule type" value="Genomic_DNA"/>
</dbReference>
<dbReference type="Pfam" id="PF00501">
    <property type="entry name" value="AMP-binding"/>
    <property type="match status" value="1"/>
</dbReference>
<evidence type="ECO:0000256" key="3">
    <source>
        <dbReference type="ARBA" id="ARBA00022832"/>
    </source>
</evidence>
<dbReference type="AlphaFoldDB" id="A0A3P7MND4"/>
<organism evidence="7 8">
    <name type="scientific">Dibothriocephalus latus</name>
    <name type="common">Fish tapeworm</name>
    <name type="synonym">Diphyllobothrium latum</name>
    <dbReference type="NCBI Taxonomy" id="60516"/>
    <lineage>
        <taxon>Eukaryota</taxon>
        <taxon>Metazoa</taxon>
        <taxon>Spiralia</taxon>
        <taxon>Lophotrochozoa</taxon>
        <taxon>Platyhelminthes</taxon>
        <taxon>Cestoda</taxon>
        <taxon>Eucestoda</taxon>
        <taxon>Diphyllobothriidea</taxon>
        <taxon>Diphyllobothriidae</taxon>
        <taxon>Dibothriocephalus</taxon>
    </lineage>
</organism>
<dbReference type="SUPFAM" id="SSF56801">
    <property type="entry name" value="Acetyl-CoA synthetase-like"/>
    <property type="match status" value="1"/>
</dbReference>
<dbReference type="GO" id="GO:0005524">
    <property type="term" value="F:ATP binding"/>
    <property type="evidence" value="ECO:0007669"/>
    <property type="project" value="UniProtKB-KW"/>
</dbReference>
<evidence type="ECO:0000256" key="4">
    <source>
        <dbReference type="ARBA" id="ARBA00022840"/>
    </source>
</evidence>
<dbReference type="InterPro" id="IPR042099">
    <property type="entry name" value="ANL_N_sf"/>
</dbReference>
<name>A0A3P7MND4_DIBLA</name>
<dbReference type="Proteomes" id="UP000281553">
    <property type="component" value="Unassembled WGS sequence"/>
</dbReference>
<dbReference type="GO" id="GO:0016020">
    <property type="term" value="C:membrane"/>
    <property type="evidence" value="ECO:0007669"/>
    <property type="project" value="TreeGrafter"/>
</dbReference>
<keyword evidence="3" id="KW-0443">Lipid metabolism</keyword>
<gene>
    <name evidence="7" type="ORF">DILT_LOCUS13436</name>
</gene>